<feature type="domain" description="Methyltransferase" evidence="1">
    <location>
        <begin position="61"/>
        <end position="151"/>
    </location>
</feature>
<dbReference type="EMBL" id="PYGJ01000011">
    <property type="protein sequence ID" value="PSL18377.1"/>
    <property type="molecule type" value="Genomic_DNA"/>
</dbReference>
<dbReference type="InterPro" id="IPR029063">
    <property type="entry name" value="SAM-dependent_MTases_sf"/>
</dbReference>
<reference evidence="2 3" key="1">
    <citation type="submission" date="2018-03" db="EMBL/GenBank/DDBJ databases">
        <title>Genomic Encyclopedia of Archaeal and Bacterial Type Strains, Phase II (KMG-II): from individual species to whole genera.</title>
        <authorList>
            <person name="Goeker M."/>
        </authorList>
    </citation>
    <scope>NUCLEOTIDE SEQUENCE [LARGE SCALE GENOMIC DNA]</scope>
    <source>
        <strain evidence="2 3">DSM 100673</strain>
    </source>
</reference>
<dbReference type="OrthoDB" id="9807911at2"/>
<dbReference type="SUPFAM" id="SSF53335">
    <property type="entry name" value="S-adenosyl-L-methionine-dependent methyltransferases"/>
    <property type="match status" value="1"/>
</dbReference>
<dbReference type="GO" id="GO:0032259">
    <property type="term" value="P:methylation"/>
    <property type="evidence" value="ECO:0007669"/>
    <property type="project" value="UniProtKB-KW"/>
</dbReference>
<keyword evidence="3" id="KW-1185">Reference proteome</keyword>
<keyword evidence="2" id="KW-0808">Transferase</keyword>
<keyword evidence="2" id="KW-0489">Methyltransferase</keyword>
<protein>
    <submittedName>
        <fullName evidence="2">Methyltransferase family protein</fullName>
    </submittedName>
</protein>
<dbReference type="PANTHER" id="PTHR43591">
    <property type="entry name" value="METHYLTRANSFERASE"/>
    <property type="match status" value="1"/>
</dbReference>
<name>A0A2P8F9H4_9RHOB</name>
<evidence type="ECO:0000259" key="1">
    <source>
        <dbReference type="Pfam" id="PF13649"/>
    </source>
</evidence>
<dbReference type="RefSeq" id="WP_106609391.1">
    <property type="nucleotide sequence ID" value="NZ_PYGJ01000011.1"/>
</dbReference>
<evidence type="ECO:0000313" key="2">
    <source>
        <dbReference type="EMBL" id="PSL18377.1"/>
    </source>
</evidence>
<dbReference type="Proteomes" id="UP000240418">
    <property type="component" value="Unassembled WGS sequence"/>
</dbReference>
<dbReference type="AlphaFoldDB" id="A0A2P8F9H4"/>
<evidence type="ECO:0000313" key="3">
    <source>
        <dbReference type="Proteomes" id="UP000240418"/>
    </source>
</evidence>
<comment type="caution">
    <text evidence="2">The sequence shown here is derived from an EMBL/GenBank/DDBJ whole genome shotgun (WGS) entry which is preliminary data.</text>
</comment>
<dbReference type="InterPro" id="IPR041698">
    <property type="entry name" value="Methyltransf_25"/>
</dbReference>
<dbReference type="Pfam" id="PF13649">
    <property type="entry name" value="Methyltransf_25"/>
    <property type="match status" value="1"/>
</dbReference>
<dbReference type="PANTHER" id="PTHR43591:SF110">
    <property type="entry name" value="RHODANESE DOMAIN-CONTAINING PROTEIN"/>
    <property type="match status" value="1"/>
</dbReference>
<organism evidence="2 3">
    <name type="scientific">Shimia abyssi</name>
    <dbReference type="NCBI Taxonomy" id="1662395"/>
    <lineage>
        <taxon>Bacteria</taxon>
        <taxon>Pseudomonadati</taxon>
        <taxon>Pseudomonadota</taxon>
        <taxon>Alphaproteobacteria</taxon>
        <taxon>Rhodobacterales</taxon>
        <taxon>Roseobacteraceae</taxon>
    </lineage>
</organism>
<gene>
    <name evidence="2" type="ORF">CLV88_111123</name>
</gene>
<accession>A0A2P8F9H4</accession>
<dbReference type="GO" id="GO:0008168">
    <property type="term" value="F:methyltransferase activity"/>
    <property type="evidence" value="ECO:0007669"/>
    <property type="project" value="UniProtKB-KW"/>
</dbReference>
<sequence length="212" mass="22391">MCPKNSPSLDAAYSLETPQDSVRLYADWADTYDSNFAQSSDYILPAQVAHHFAVSGGNGPILDVGAGTGLCAVELAKYNVGPIDATDISPDMLEIARTKSLYHALIVADLTKSLPIPDATYCGIVSSGTFTNGHVGPDAFDELVRITRPGGLLVLSINAQHFAAAGFEAKLAGLSTQISDLTLTAVRFYGPNSTGPHKDDTGFLATFRRAPD</sequence>
<dbReference type="CDD" id="cd02440">
    <property type="entry name" value="AdoMet_MTases"/>
    <property type="match status" value="1"/>
</dbReference>
<dbReference type="Gene3D" id="3.40.50.150">
    <property type="entry name" value="Vaccinia Virus protein VP39"/>
    <property type="match status" value="1"/>
</dbReference>
<proteinExistence type="predicted"/>